<dbReference type="CDD" id="cd20558">
    <property type="entry name" value="CYCLIN_ScPCL7-like"/>
    <property type="match status" value="1"/>
</dbReference>
<sequence>MSSPAAASQQGNAGSPTVASAQSPSSGTMGAAGDQAELFSISPSTALSMFCTHIGNIVRLTGDVPPTPLMQAAFHSKVAEPEDIESTPLKVTELHCSQARDSTAEGAVLETIQQNALAKKFFSKKAPPISLEEYISRLQRYCPMSTAVYLAASLYITRLTTVEKIIFLTPRNVHRLVLAGLRVAMKALEDLSYPHSRFARVGGVSERELSRLEISFCFLADFELKVDPHMLMNEARSMQKDGVLVGSVPGMTTGTSDHNRDEQSAPAVTAPS</sequence>
<accession>V5G8E4</accession>
<evidence type="ECO:0000313" key="3">
    <source>
        <dbReference type="Proteomes" id="UP000018001"/>
    </source>
</evidence>
<protein>
    <submittedName>
        <fullName evidence="2">Cyclin-dependent protein kinase complex component (Pcl8), putative</fullName>
    </submittedName>
</protein>
<keyword evidence="3" id="KW-1185">Reference proteome</keyword>
<gene>
    <name evidence="2" type="ORF">PVAR5_6977</name>
</gene>
<reference evidence="3" key="1">
    <citation type="journal article" date="2014" name="Genome Announc.">
        <title>Draft genome sequence of the formaldehyde-resistant fungus Byssochlamys spectabilis No. 5 (anamorph Paecilomyces variotii No. 5) (NBRC109023).</title>
        <authorList>
            <person name="Oka T."/>
            <person name="Ekino K."/>
            <person name="Fukuda K."/>
            <person name="Nomura Y."/>
        </authorList>
    </citation>
    <scope>NUCLEOTIDE SEQUENCE [LARGE SCALE GENOMIC DNA]</scope>
    <source>
        <strain evidence="3">No. 5 / NBRC 109023</strain>
    </source>
</reference>
<dbReference type="HOGENOM" id="CLU_052076_1_1_1"/>
<dbReference type="SUPFAM" id="SSF47954">
    <property type="entry name" value="Cyclin-like"/>
    <property type="match status" value="1"/>
</dbReference>
<proteinExistence type="predicted"/>
<dbReference type="InterPro" id="IPR036915">
    <property type="entry name" value="Cyclin-like_sf"/>
</dbReference>
<feature type="compositionally biased region" description="Polar residues" evidence="1">
    <location>
        <begin position="1"/>
        <end position="28"/>
    </location>
</feature>
<dbReference type="GO" id="GO:0005634">
    <property type="term" value="C:nucleus"/>
    <property type="evidence" value="ECO:0007669"/>
    <property type="project" value="TreeGrafter"/>
</dbReference>
<dbReference type="Gene3D" id="1.10.472.10">
    <property type="entry name" value="Cyclin-like"/>
    <property type="match status" value="1"/>
</dbReference>
<evidence type="ECO:0000256" key="1">
    <source>
        <dbReference type="SAM" id="MobiDB-lite"/>
    </source>
</evidence>
<evidence type="ECO:0000313" key="2">
    <source>
        <dbReference type="EMBL" id="GAD98286.1"/>
    </source>
</evidence>
<dbReference type="EMBL" id="BAUL01000239">
    <property type="protein sequence ID" value="GAD98286.1"/>
    <property type="molecule type" value="Genomic_DNA"/>
</dbReference>
<dbReference type="GO" id="GO:0016538">
    <property type="term" value="F:cyclin-dependent protein serine/threonine kinase regulator activity"/>
    <property type="evidence" value="ECO:0007669"/>
    <property type="project" value="TreeGrafter"/>
</dbReference>
<keyword evidence="2" id="KW-0418">Kinase</keyword>
<dbReference type="eggNOG" id="KOG1674">
    <property type="taxonomic scope" value="Eukaryota"/>
</dbReference>
<feature type="region of interest" description="Disordered" evidence="1">
    <location>
        <begin position="248"/>
        <end position="272"/>
    </location>
</feature>
<dbReference type="AlphaFoldDB" id="V5G8E4"/>
<dbReference type="Proteomes" id="UP000018001">
    <property type="component" value="Unassembled WGS sequence"/>
</dbReference>
<feature type="region of interest" description="Disordered" evidence="1">
    <location>
        <begin position="1"/>
        <end position="31"/>
    </location>
</feature>
<dbReference type="Pfam" id="PF08613">
    <property type="entry name" value="Cyclin"/>
    <property type="match status" value="1"/>
</dbReference>
<keyword evidence="2" id="KW-0808">Transferase</keyword>
<dbReference type="PANTHER" id="PTHR15615:SF32">
    <property type="entry name" value="PROTEIN KINASE COMPLEX COMPONENT, PUTATIVE (AFU_ORTHOLOGUE AFUA_2G07660)-RELATED"/>
    <property type="match status" value="1"/>
</dbReference>
<comment type="caution">
    <text evidence="2">The sequence shown here is derived from an EMBL/GenBank/DDBJ whole genome shotgun (WGS) entry which is preliminary data.</text>
</comment>
<dbReference type="PANTHER" id="PTHR15615">
    <property type="match status" value="1"/>
</dbReference>
<dbReference type="GO" id="GO:0000307">
    <property type="term" value="C:cyclin-dependent protein kinase holoenzyme complex"/>
    <property type="evidence" value="ECO:0007669"/>
    <property type="project" value="TreeGrafter"/>
</dbReference>
<dbReference type="GO" id="GO:0019901">
    <property type="term" value="F:protein kinase binding"/>
    <property type="evidence" value="ECO:0007669"/>
    <property type="project" value="InterPro"/>
</dbReference>
<dbReference type="InterPro" id="IPR013922">
    <property type="entry name" value="Cyclin_PHO80-like"/>
</dbReference>
<dbReference type="InParanoid" id="V5G8E4"/>
<dbReference type="GO" id="GO:0016301">
    <property type="term" value="F:kinase activity"/>
    <property type="evidence" value="ECO:0007669"/>
    <property type="project" value="UniProtKB-KW"/>
</dbReference>
<dbReference type="OrthoDB" id="5304883at2759"/>
<name>V5G8E4_BYSSN</name>
<organism evidence="2 3">
    <name type="scientific">Byssochlamys spectabilis (strain No. 5 / NBRC 109023)</name>
    <name type="common">Paecilomyces variotii</name>
    <dbReference type="NCBI Taxonomy" id="1356009"/>
    <lineage>
        <taxon>Eukaryota</taxon>
        <taxon>Fungi</taxon>
        <taxon>Dikarya</taxon>
        <taxon>Ascomycota</taxon>
        <taxon>Pezizomycotina</taxon>
        <taxon>Eurotiomycetes</taxon>
        <taxon>Eurotiomycetidae</taxon>
        <taxon>Eurotiales</taxon>
        <taxon>Thermoascaceae</taxon>
        <taxon>Paecilomyces</taxon>
    </lineage>
</organism>